<keyword evidence="3 7" id="KW-0378">Hydrolase</keyword>
<gene>
    <name evidence="7" type="ORF">SAMN06295945_1710</name>
</gene>
<dbReference type="GO" id="GO:0006508">
    <property type="term" value="P:proteolysis"/>
    <property type="evidence" value="ECO:0007669"/>
    <property type="project" value="UniProtKB-KW"/>
</dbReference>
<dbReference type="AlphaFoldDB" id="A0A240E1M5"/>
<keyword evidence="2" id="KW-0645">Protease</keyword>
<dbReference type="Gene3D" id="3.90.1720.10">
    <property type="entry name" value="endopeptidase domain like (from Nostoc punctiforme)"/>
    <property type="match status" value="1"/>
</dbReference>
<dbReference type="PANTHER" id="PTHR47053:SF1">
    <property type="entry name" value="MUREIN DD-ENDOPEPTIDASE MEPH-RELATED"/>
    <property type="match status" value="1"/>
</dbReference>
<dbReference type="PROSITE" id="PS51935">
    <property type="entry name" value="NLPC_P60"/>
    <property type="match status" value="1"/>
</dbReference>
<proteinExistence type="inferred from homology"/>
<accession>A0A240E1M5</accession>
<dbReference type="RefSeq" id="WP_243391960.1">
    <property type="nucleotide sequence ID" value="NZ_OANS01000004.1"/>
</dbReference>
<feature type="domain" description="NlpC/P60" evidence="6">
    <location>
        <begin position="78"/>
        <end position="202"/>
    </location>
</feature>
<evidence type="ECO:0000256" key="3">
    <source>
        <dbReference type="ARBA" id="ARBA00022801"/>
    </source>
</evidence>
<comment type="similarity">
    <text evidence="1">Belongs to the peptidase C40 family.</text>
</comment>
<dbReference type="SUPFAM" id="SSF54001">
    <property type="entry name" value="Cysteine proteinases"/>
    <property type="match status" value="1"/>
</dbReference>
<name>A0A240E1M5_9BURK</name>
<evidence type="ECO:0000256" key="5">
    <source>
        <dbReference type="SAM" id="SignalP"/>
    </source>
</evidence>
<dbReference type="InterPro" id="IPR038765">
    <property type="entry name" value="Papain-like_cys_pep_sf"/>
</dbReference>
<feature type="chain" id="PRO_5012873488" evidence="5">
    <location>
        <begin position="37"/>
        <end position="229"/>
    </location>
</feature>
<evidence type="ECO:0000259" key="6">
    <source>
        <dbReference type="PROSITE" id="PS51935"/>
    </source>
</evidence>
<dbReference type="InterPro" id="IPR000064">
    <property type="entry name" value="NLP_P60_dom"/>
</dbReference>
<dbReference type="Proteomes" id="UP000218069">
    <property type="component" value="Unassembled WGS sequence"/>
</dbReference>
<keyword evidence="4" id="KW-0788">Thiol protease</keyword>
<reference evidence="8" key="1">
    <citation type="submission" date="2017-08" db="EMBL/GenBank/DDBJ databases">
        <authorList>
            <person name="Varghese N."/>
            <person name="Submissions S."/>
        </authorList>
    </citation>
    <scope>NUCLEOTIDE SEQUENCE [LARGE SCALE GENOMIC DNA]</scope>
    <source>
        <strain evidence="8">AP-Melu-1000-B4</strain>
    </source>
</reference>
<evidence type="ECO:0000256" key="4">
    <source>
        <dbReference type="ARBA" id="ARBA00022807"/>
    </source>
</evidence>
<organism evidence="7 8">
    <name type="scientific">Polynucleobacter meluiroseus</name>
    <dbReference type="NCBI Taxonomy" id="1938814"/>
    <lineage>
        <taxon>Bacteria</taxon>
        <taxon>Pseudomonadati</taxon>
        <taxon>Pseudomonadota</taxon>
        <taxon>Betaproteobacteria</taxon>
        <taxon>Burkholderiales</taxon>
        <taxon>Burkholderiaceae</taxon>
        <taxon>Polynucleobacter</taxon>
    </lineage>
</organism>
<dbReference type="InterPro" id="IPR051202">
    <property type="entry name" value="Peptidase_C40"/>
</dbReference>
<evidence type="ECO:0000256" key="1">
    <source>
        <dbReference type="ARBA" id="ARBA00007074"/>
    </source>
</evidence>
<protein>
    <submittedName>
        <fullName evidence="7">Cell wall-associated hydrolase, NlpC family</fullName>
    </submittedName>
</protein>
<keyword evidence="5" id="KW-0732">Signal</keyword>
<evidence type="ECO:0000256" key="2">
    <source>
        <dbReference type="ARBA" id="ARBA00022670"/>
    </source>
</evidence>
<sequence length="229" mass="25307">MLFVKDPQSSSTARLVKQAAAAVALSSTFAMNPVFAVDLATEPSKEVSAEAPKVKESMFQAGKSYFARVSDRLADSVSIKSDELINRAMEVIGVRYRWDAQLPESGLDGSSFVGYVFKDKLGFLLPPKSTQLSRVGKPITRDELRPGDLVFFNTMRLTFSHVGIYVGDNKFIHSPSKGTSVRVDDLTSLYWDKRFDGARRIDGGERAGGVDRQELLDEVNKLKRNSASF</sequence>
<dbReference type="EMBL" id="OANS01000004">
    <property type="protein sequence ID" value="SNX29339.1"/>
    <property type="molecule type" value="Genomic_DNA"/>
</dbReference>
<evidence type="ECO:0000313" key="7">
    <source>
        <dbReference type="EMBL" id="SNX29339.1"/>
    </source>
</evidence>
<dbReference type="PANTHER" id="PTHR47053">
    <property type="entry name" value="MUREIN DD-ENDOPEPTIDASE MEPH-RELATED"/>
    <property type="match status" value="1"/>
</dbReference>
<dbReference type="GO" id="GO:0008234">
    <property type="term" value="F:cysteine-type peptidase activity"/>
    <property type="evidence" value="ECO:0007669"/>
    <property type="project" value="UniProtKB-KW"/>
</dbReference>
<dbReference type="Pfam" id="PF00877">
    <property type="entry name" value="NLPC_P60"/>
    <property type="match status" value="1"/>
</dbReference>
<evidence type="ECO:0000313" key="8">
    <source>
        <dbReference type="Proteomes" id="UP000218069"/>
    </source>
</evidence>
<feature type="signal peptide" evidence="5">
    <location>
        <begin position="1"/>
        <end position="36"/>
    </location>
</feature>
<keyword evidence="8" id="KW-1185">Reference proteome</keyword>